<name>A0A0L9ULB4_PHAAN</name>
<accession>A0A0L9ULB4</accession>
<dbReference type="Gramene" id="KOM43362">
    <property type="protein sequence ID" value="KOM43362"/>
    <property type="gene ID" value="LR48_Vigan05g096600"/>
</dbReference>
<dbReference type="AlphaFoldDB" id="A0A0L9ULB4"/>
<dbReference type="OMA" id="YPEARHE"/>
<evidence type="ECO:0000313" key="3">
    <source>
        <dbReference type="EMBL" id="KOM43362.1"/>
    </source>
</evidence>
<feature type="domain" description="Serine aminopeptidase S33" evidence="2">
    <location>
        <begin position="135"/>
        <end position="372"/>
    </location>
</feature>
<dbReference type="Proteomes" id="UP000053144">
    <property type="component" value="Chromosome 5"/>
</dbReference>
<evidence type="ECO:0000313" key="4">
    <source>
        <dbReference type="Proteomes" id="UP000053144"/>
    </source>
</evidence>
<dbReference type="InterPro" id="IPR022742">
    <property type="entry name" value="Hydrolase_4"/>
</dbReference>
<gene>
    <name evidence="3" type="ORF">LR48_Vigan05g096600</name>
</gene>
<dbReference type="STRING" id="3914.A0A0L9ULB4"/>
<dbReference type="FunFam" id="3.40.50.1820:FF:000117">
    <property type="entry name" value="Monoglyceride lipase, putative"/>
    <property type="match status" value="1"/>
</dbReference>
<evidence type="ECO:0000256" key="1">
    <source>
        <dbReference type="SAM" id="Phobius"/>
    </source>
</evidence>
<proteinExistence type="predicted"/>
<feature type="transmembrane region" description="Helical" evidence="1">
    <location>
        <begin position="40"/>
        <end position="59"/>
    </location>
</feature>
<dbReference type="KEGG" id="var:108333486"/>
<dbReference type="InterPro" id="IPR029058">
    <property type="entry name" value="AB_hydrolase_fold"/>
</dbReference>
<sequence length="390" mass="42418">MAIATAMGCEGVSCMGNQASTLILTSGASGRIRALFSLRALKALLAFFNAVVLLLVFPFRKGTLLSSRLAWKSAAASTSSTARRALAIRRVMEDADADHAHAHPTSFRDYRLIASSRGDTIFTQSWIPRSPNHTIRGLVFLMHGLNEHSGRYTDFAKQLNANGFKVYAMDWLGHGGSDGLHGYVHSLDDAVSDMKTFLEKVLNENPGLPCFCFGHSTGAAITLKALLDPKFEARIAGAVLTSPAVGVAPAHPVLLVLAPIASFLLPTYQCSSAYKKGSVVSRDPEALIAKYSDPLVCTGPLRVRTGYEILRITTYLQQNVKKLRVPFFVLHGTADSVTDPIASKKFYVEASSTDKSIKLYDGFLHDLLFEPERDAITQDIIQWLNSRVGG</sequence>
<evidence type="ECO:0000259" key="2">
    <source>
        <dbReference type="Pfam" id="PF12146"/>
    </source>
</evidence>
<reference evidence="4" key="1">
    <citation type="journal article" date="2015" name="Proc. Natl. Acad. Sci. U.S.A.">
        <title>Genome sequencing of adzuki bean (Vigna angularis) provides insight into high starch and low fat accumulation and domestication.</title>
        <authorList>
            <person name="Yang K."/>
            <person name="Tian Z."/>
            <person name="Chen C."/>
            <person name="Luo L."/>
            <person name="Zhao B."/>
            <person name="Wang Z."/>
            <person name="Yu L."/>
            <person name="Li Y."/>
            <person name="Sun Y."/>
            <person name="Li W."/>
            <person name="Chen Y."/>
            <person name="Li Y."/>
            <person name="Zhang Y."/>
            <person name="Ai D."/>
            <person name="Zhao J."/>
            <person name="Shang C."/>
            <person name="Ma Y."/>
            <person name="Wu B."/>
            <person name="Wang M."/>
            <person name="Gao L."/>
            <person name="Sun D."/>
            <person name="Zhang P."/>
            <person name="Guo F."/>
            <person name="Wang W."/>
            <person name="Li Y."/>
            <person name="Wang J."/>
            <person name="Varshney R.K."/>
            <person name="Wang J."/>
            <person name="Ling H.Q."/>
            <person name="Wan P."/>
        </authorList>
    </citation>
    <scope>NUCLEOTIDE SEQUENCE</scope>
    <source>
        <strain evidence="4">cv. Jingnong 6</strain>
    </source>
</reference>
<dbReference type="EMBL" id="CM003375">
    <property type="protein sequence ID" value="KOM43362.1"/>
    <property type="molecule type" value="Genomic_DNA"/>
</dbReference>
<keyword evidence="1" id="KW-1133">Transmembrane helix</keyword>
<organism evidence="3 4">
    <name type="scientific">Phaseolus angularis</name>
    <name type="common">Azuki bean</name>
    <name type="synonym">Vigna angularis</name>
    <dbReference type="NCBI Taxonomy" id="3914"/>
    <lineage>
        <taxon>Eukaryota</taxon>
        <taxon>Viridiplantae</taxon>
        <taxon>Streptophyta</taxon>
        <taxon>Embryophyta</taxon>
        <taxon>Tracheophyta</taxon>
        <taxon>Spermatophyta</taxon>
        <taxon>Magnoliopsida</taxon>
        <taxon>eudicotyledons</taxon>
        <taxon>Gunneridae</taxon>
        <taxon>Pentapetalae</taxon>
        <taxon>rosids</taxon>
        <taxon>fabids</taxon>
        <taxon>Fabales</taxon>
        <taxon>Fabaceae</taxon>
        <taxon>Papilionoideae</taxon>
        <taxon>50 kb inversion clade</taxon>
        <taxon>NPAAA clade</taxon>
        <taxon>indigoferoid/millettioid clade</taxon>
        <taxon>Phaseoleae</taxon>
        <taxon>Vigna</taxon>
    </lineage>
</organism>
<dbReference type="InterPro" id="IPR051044">
    <property type="entry name" value="MAG_DAG_Lipase"/>
</dbReference>
<keyword evidence="1" id="KW-0812">Transmembrane</keyword>
<dbReference type="SUPFAM" id="SSF53474">
    <property type="entry name" value="alpha/beta-Hydrolases"/>
    <property type="match status" value="1"/>
</dbReference>
<dbReference type="Pfam" id="PF12146">
    <property type="entry name" value="Hydrolase_4"/>
    <property type="match status" value="1"/>
</dbReference>
<dbReference type="OrthoDB" id="2498029at2759"/>
<protein>
    <recommendedName>
        <fullName evidence="2">Serine aminopeptidase S33 domain-containing protein</fullName>
    </recommendedName>
</protein>
<dbReference type="PANTHER" id="PTHR11614">
    <property type="entry name" value="PHOSPHOLIPASE-RELATED"/>
    <property type="match status" value="1"/>
</dbReference>
<dbReference type="Gene3D" id="3.40.50.1820">
    <property type="entry name" value="alpha/beta hydrolase"/>
    <property type="match status" value="1"/>
</dbReference>
<keyword evidence="1" id="KW-0472">Membrane</keyword>